<reference evidence="1" key="2">
    <citation type="journal article" date="2023" name="IMA Fungus">
        <title>Comparative genomic study of the Penicillium genus elucidates a diverse pangenome and 15 lateral gene transfer events.</title>
        <authorList>
            <person name="Petersen C."/>
            <person name="Sorensen T."/>
            <person name="Nielsen M.R."/>
            <person name="Sondergaard T.E."/>
            <person name="Sorensen J.L."/>
            <person name="Fitzpatrick D.A."/>
            <person name="Frisvad J.C."/>
            <person name="Nielsen K.L."/>
        </authorList>
    </citation>
    <scope>NUCLEOTIDE SEQUENCE</scope>
    <source>
        <strain evidence="1">IBT 3081</strain>
    </source>
</reference>
<proteinExistence type="predicted"/>
<keyword evidence="2" id="KW-1185">Reference proteome</keyword>
<organism evidence="1 2">
    <name type="scientific">Penicillium concentricum</name>
    <dbReference type="NCBI Taxonomy" id="293559"/>
    <lineage>
        <taxon>Eukaryota</taxon>
        <taxon>Fungi</taxon>
        <taxon>Dikarya</taxon>
        <taxon>Ascomycota</taxon>
        <taxon>Pezizomycotina</taxon>
        <taxon>Eurotiomycetes</taxon>
        <taxon>Eurotiomycetidae</taxon>
        <taxon>Eurotiales</taxon>
        <taxon>Aspergillaceae</taxon>
        <taxon>Penicillium</taxon>
    </lineage>
</organism>
<dbReference type="Proteomes" id="UP001147752">
    <property type="component" value="Unassembled WGS sequence"/>
</dbReference>
<comment type="caution">
    <text evidence="1">The sequence shown here is derived from an EMBL/GenBank/DDBJ whole genome shotgun (WGS) entry which is preliminary data.</text>
</comment>
<dbReference type="EMBL" id="JAPZBT010000001">
    <property type="protein sequence ID" value="KAJ5383069.1"/>
    <property type="molecule type" value="Genomic_DNA"/>
</dbReference>
<name>A0A9W9SSM5_9EURO</name>
<accession>A0A9W9SSM5</accession>
<dbReference type="RefSeq" id="XP_056582845.1">
    <property type="nucleotide sequence ID" value="XM_056718710.1"/>
</dbReference>
<protein>
    <submittedName>
        <fullName evidence="1">Uncharacterized protein</fullName>
    </submittedName>
</protein>
<reference evidence="1" key="1">
    <citation type="submission" date="2022-12" db="EMBL/GenBank/DDBJ databases">
        <authorList>
            <person name="Petersen C."/>
        </authorList>
    </citation>
    <scope>NUCLEOTIDE SEQUENCE</scope>
    <source>
        <strain evidence="1">IBT 3081</strain>
    </source>
</reference>
<evidence type="ECO:0000313" key="1">
    <source>
        <dbReference type="EMBL" id="KAJ5383069.1"/>
    </source>
</evidence>
<evidence type="ECO:0000313" key="2">
    <source>
        <dbReference type="Proteomes" id="UP001147752"/>
    </source>
</evidence>
<dbReference type="AlphaFoldDB" id="A0A9W9SSM5"/>
<dbReference type="GeneID" id="81457893"/>
<dbReference type="OrthoDB" id="10421265at2759"/>
<sequence length="101" mass="11629">MTNNHNAIDGANQWRIWCSLHRTNYPSAAAYIARLTNELPEARCAIGYLNLHRRPENFDYDTFVAHCDLMTTKFNKPDLVFGNNLPDKYTPSPCGSKQRRV</sequence>
<gene>
    <name evidence="1" type="ORF">N7517_000980</name>
</gene>